<dbReference type="InterPro" id="IPR036691">
    <property type="entry name" value="Endo/exonu/phosph_ase_sf"/>
</dbReference>
<dbReference type="PANTHER" id="PTHR33710">
    <property type="entry name" value="BNAC02G09200D PROTEIN"/>
    <property type="match status" value="1"/>
</dbReference>
<protein>
    <submittedName>
        <fullName evidence="1">Uncharacterized protein</fullName>
    </submittedName>
</protein>
<name>A0AAV9K279_9SOLN</name>
<dbReference type="EMBL" id="JAWPEI010000015">
    <property type="protein sequence ID" value="KAK4707426.1"/>
    <property type="molecule type" value="Genomic_DNA"/>
</dbReference>
<dbReference type="AlphaFoldDB" id="A0AAV9K279"/>
<comment type="caution">
    <text evidence="1">The sequence shown here is derived from an EMBL/GenBank/DDBJ whole genome shotgun (WGS) entry which is preliminary data.</text>
</comment>
<accession>A0AAV9K279</accession>
<reference evidence="1 2" key="1">
    <citation type="submission" date="2023-10" db="EMBL/GenBank/DDBJ databases">
        <title>Genome-Wide Identification Analysis in wild type Solanum Pinnatisectum Reveals Some Genes Defensing Phytophthora Infestans.</title>
        <authorList>
            <person name="Sun C."/>
        </authorList>
    </citation>
    <scope>NUCLEOTIDE SEQUENCE [LARGE SCALE GENOMIC DNA]</scope>
    <source>
        <strain evidence="1">LQN</strain>
        <tissue evidence="1">Leaf</tissue>
    </source>
</reference>
<gene>
    <name evidence="1" type="ORF">R3W88_033027</name>
</gene>
<dbReference type="Gene3D" id="3.60.10.10">
    <property type="entry name" value="Endonuclease/exonuclease/phosphatase"/>
    <property type="match status" value="1"/>
</dbReference>
<sequence>MDDWGDFNEILARKDKFGGRTINNHRANAFRDCLDHYMLVDLGFKSCKYTWTNERYRKRQSLILERLDRSAANNPWILRFPQTTVTHLPRTMSDDCSLHPFRMEPMWCSHPTFRELIKHSFHHNSNLCGAINQFHRDAICWNKSTFGNIFYKMRRILLLIEYDSMLRLEEYFWKTKFIINWLKDGNATTKVFYVSTLKRRRKNKIVSIQYEFGNTLSLIKSPSLCTLVTTSRSSFLLRLSPPTGVGITLQPKPFILTMPPTPLLMVLSGRLKLLSL</sequence>
<organism evidence="1 2">
    <name type="scientific">Solanum pinnatisectum</name>
    <name type="common">tansyleaf nightshade</name>
    <dbReference type="NCBI Taxonomy" id="50273"/>
    <lineage>
        <taxon>Eukaryota</taxon>
        <taxon>Viridiplantae</taxon>
        <taxon>Streptophyta</taxon>
        <taxon>Embryophyta</taxon>
        <taxon>Tracheophyta</taxon>
        <taxon>Spermatophyta</taxon>
        <taxon>Magnoliopsida</taxon>
        <taxon>eudicotyledons</taxon>
        <taxon>Gunneridae</taxon>
        <taxon>Pentapetalae</taxon>
        <taxon>asterids</taxon>
        <taxon>lamiids</taxon>
        <taxon>Solanales</taxon>
        <taxon>Solanaceae</taxon>
        <taxon>Solanoideae</taxon>
        <taxon>Solaneae</taxon>
        <taxon>Solanum</taxon>
    </lineage>
</organism>
<dbReference type="SUPFAM" id="SSF56219">
    <property type="entry name" value="DNase I-like"/>
    <property type="match status" value="1"/>
</dbReference>
<keyword evidence="2" id="KW-1185">Reference proteome</keyword>
<evidence type="ECO:0000313" key="2">
    <source>
        <dbReference type="Proteomes" id="UP001311915"/>
    </source>
</evidence>
<dbReference type="Proteomes" id="UP001311915">
    <property type="component" value="Unassembled WGS sequence"/>
</dbReference>
<dbReference type="PANTHER" id="PTHR33710:SF67">
    <property type="entry name" value="RETROTRANSPOSON PROTEIN, UNCLASSIFIED"/>
    <property type="match status" value="1"/>
</dbReference>
<proteinExistence type="predicted"/>
<evidence type="ECO:0000313" key="1">
    <source>
        <dbReference type="EMBL" id="KAK4707426.1"/>
    </source>
</evidence>